<reference evidence="2 3" key="1">
    <citation type="journal article" date="2007" name="Nature">
        <title>Evolution of genes and genomes on the Drosophila phylogeny.</title>
        <authorList>
            <consortium name="Drosophila 12 Genomes Consortium"/>
            <person name="Clark A.G."/>
            <person name="Eisen M.B."/>
            <person name="Smith D.R."/>
            <person name="Bergman C.M."/>
            <person name="Oliver B."/>
            <person name="Markow T.A."/>
            <person name="Kaufman T.C."/>
            <person name="Kellis M."/>
            <person name="Gelbart W."/>
            <person name="Iyer V.N."/>
            <person name="Pollard D.A."/>
            <person name="Sackton T.B."/>
            <person name="Larracuente A.M."/>
            <person name="Singh N.D."/>
            <person name="Abad J.P."/>
            <person name="Abt D.N."/>
            <person name="Adryan B."/>
            <person name="Aguade M."/>
            <person name="Akashi H."/>
            <person name="Anderson W.W."/>
            <person name="Aquadro C.F."/>
            <person name="Ardell D.H."/>
            <person name="Arguello R."/>
            <person name="Artieri C.G."/>
            <person name="Barbash D.A."/>
            <person name="Barker D."/>
            <person name="Barsanti P."/>
            <person name="Batterham P."/>
            <person name="Batzoglou S."/>
            <person name="Begun D."/>
            <person name="Bhutkar A."/>
            <person name="Blanco E."/>
            <person name="Bosak S.A."/>
            <person name="Bradley R.K."/>
            <person name="Brand A.D."/>
            <person name="Brent M.R."/>
            <person name="Brooks A.N."/>
            <person name="Brown R.H."/>
            <person name="Butlin R.K."/>
            <person name="Caggese C."/>
            <person name="Calvi B.R."/>
            <person name="Bernardo de Carvalho A."/>
            <person name="Caspi A."/>
            <person name="Castrezana S."/>
            <person name="Celniker S.E."/>
            <person name="Chang J.L."/>
            <person name="Chapple C."/>
            <person name="Chatterji S."/>
            <person name="Chinwalla A."/>
            <person name="Civetta A."/>
            <person name="Clifton S.W."/>
            <person name="Comeron J.M."/>
            <person name="Costello J.C."/>
            <person name="Coyne J.A."/>
            <person name="Daub J."/>
            <person name="David R.G."/>
            <person name="Delcher A.L."/>
            <person name="Delehaunty K."/>
            <person name="Do C.B."/>
            <person name="Ebling H."/>
            <person name="Edwards K."/>
            <person name="Eickbush T."/>
            <person name="Evans J.D."/>
            <person name="Filipski A."/>
            <person name="Findeiss S."/>
            <person name="Freyhult E."/>
            <person name="Fulton L."/>
            <person name="Fulton R."/>
            <person name="Garcia A.C."/>
            <person name="Gardiner A."/>
            <person name="Garfield D.A."/>
            <person name="Garvin B.E."/>
            <person name="Gibson G."/>
            <person name="Gilbert D."/>
            <person name="Gnerre S."/>
            <person name="Godfrey J."/>
            <person name="Good R."/>
            <person name="Gotea V."/>
            <person name="Gravely B."/>
            <person name="Greenberg A.J."/>
            <person name="Griffiths-Jones S."/>
            <person name="Gross S."/>
            <person name="Guigo R."/>
            <person name="Gustafson E.A."/>
            <person name="Haerty W."/>
            <person name="Hahn M.W."/>
            <person name="Halligan D.L."/>
            <person name="Halpern A.L."/>
            <person name="Halter G.M."/>
            <person name="Han M.V."/>
            <person name="Heger A."/>
            <person name="Hillier L."/>
            <person name="Hinrichs A.S."/>
            <person name="Holmes I."/>
            <person name="Hoskins R.A."/>
            <person name="Hubisz M.J."/>
            <person name="Hultmark D."/>
            <person name="Huntley M.A."/>
            <person name="Jaffe D.B."/>
            <person name="Jagadeeshan S."/>
            <person name="Jeck W.R."/>
            <person name="Johnson J."/>
            <person name="Jones C.D."/>
            <person name="Jordan W.C."/>
            <person name="Karpen G.H."/>
            <person name="Kataoka E."/>
            <person name="Keightley P.D."/>
            <person name="Kheradpour P."/>
            <person name="Kirkness E.F."/>
            <person name="Koerich L.B."/>
            <person name="Kristiansen K."/>
            <person name="Kudrna D."/>
            <person name="Kulathinal R.J."/>
            <person name="Kumar S."/>
            <person name="Kwok R."/>
            <person name="Lander E."/>
            <person name="Langley C.H."/>
            <person name="Lapoint R."/>
            <person name="Lazzaro B.P."/>
            <person name="Lee S.J."/>
            <person name="Levesque L."/>
            <person name="Li R."/>
            <person name="Lin C.F."/>
            <person name="Lin M.F."/>
            <person name="Lindblad-Toh K."/>
            <person name="Llopart A."/>
            <person name="Long M."/>
            <person name="Low L."/>
            <person name="Lozovsky E."/>
            <person name="Lu J."/>
            <person name="Luo M."/>
            <person name="Machado C.A."/>
            <person name="Makalowski W."/>
            <person name="Marzo M."/>
            <person name="Matsuda M."/>
            <person name="Matzkin L."/>
            <person name="McAllister B."/>
            <person name="McBride C.S."/>
            <person name="McKernan B."/>
            <person name="McKernan K."/>
            <person name="Mendez-Lago M."/>
            <person name="Minx P."/>
            <person name="Mollenhauer M.U."/>
            <person name="Montooth K."/>
            <person name="Mount S.M."/>
            <person name="Mu X."/>
            <person name="Myers E."/>
            <person name="Negre B."/>
            <person name="Newfeld S."/>
            <person name="Nielsen R."/>
            <person name="Noor M.A."/>
            <person name="O'Grady P."/>
            <person name="Pachter L."/>
            <person name="Papaceit M."/>
            <person name="Parisi M.J."/>
            <person name="Parisi M."/>
            <person name="Parts L."/>
            <person name="Pedersen J.S."/>
            <person name="Pesole G."/>
            <person name="Phillippy A.M."/>
            <person name="Ponting C.P."/>
            <person name="Pop M."/>
            <person name="Porcelli D."/>
            <person name="Powell J.R."/>
            <person name="Prohaska S."/>
            <person name="Pruitt K."/>
            <person name="Puig M."/>
            <person name="Quesneville H."/>
            <person name="Ram K.R."/>
            <person name="Rand D."/>
            <person name="Rasmussen M.D."/>
            <person name="Reed L.K."/>
            <person name="Reenan R."/>
            <person name="Reily A."/>
            <person name="Remington K.A."/>
            <person name="Rieger T.T."/>
            <person name="Ritchie M.G."/>
            <person name="Robin C."/>
            <person name="Rogers Y.H."/>
            <person name="Rohde C."/>
            <person name="Rozas J."/>
            <person name="Rubenfield M.J."/>
            <person name="Ruiz A."/>
            <person name="Russo S."/>
            <person name="Salzberg S.L."/>
            <person name="Sanchez-Gracia A."/>
            <person name="Saranga D.J."/>
            <person name="Sato H."/>
            <person name="Schaeffer S.W."/>
            <person name="Schatz M.C."/>
            <person name="Schlenke T."/>
            <person name="Schwartz R."/>
            <person name="Segarra C."/>
            <person name="Singh R.S."/>
            <person name="Sirot L."/>
            <person name="Sirota M."/>
            <person name="Sisneros N.B."/>
            <person name="Smith C.D."/>
            <person name="Smith T.F."/>
            <person name="Spieth J."/>
            <person name="Stage D.E."/>
            <person name="Stark A."/>
            <person name="Stephan W."/>
            <person name="Strausberg R.L."/>
            <person name="Strempel S."/>
            <person name="Sturgill D."/>
            <person name="Sutton G."/>
            <person name="Sutton G.G."/>
            <person name="Tao W."/>
            <person name="Teichmann S."/>
            <person name="Tobari Y.N."/>
            <person name="Tomimura Y."/>
            <person name="Tsolas J.M."/>
            <person name="Valente V.L."/>
            <person name="Venter E."/>
            <person name="Venter J.C."/>
            <person name="Vicario S."/>
            <person name="Vieira F.G."/>
            <person name="Vilella A.J."/>
            <person name="Villasante A."/>
            <person name="Walenz B."/>
            <person name="Wang J."/>
            <person name="Wasserman M."/>
            <person name="Watts T."/>
            <person name="Wilson D."/>
            <person name="Wilson R.K."/>
            <person name="Wing R.A."/>
            <person name="Wolfner M.F."/>
            <person name="Wong A."/>
            <person name="Wong G.K."/>
            <person name="Wu C.I."/>
            <person name="Wu G."/>
            <person name="Yamamoto D."/>
            <person name="Yang H.P."/>
            <person name="Yang S.P."/>
            <person name="Yorke J.A."/>
            <person name="Yoshida K."/>
            <person name="Zdobnov E."/>
            <person name="Zhang P."/>
            <person name="Zhang Y."/>
            <person name="Zimin A.V."/>
            <person name="Baldwin J."/>
            <person name="Abdouelleil A."/>
            <person name="Abdulkadir J."/>
            <person name="Abebe A."/>
            <person name="Abera B."/>
            <person name="Abreu J."/>
            <person name="Acer S.C."/>
            <person name="Aftuck L."/>
            <person name="Alexander A."/>
            <person name="An P."/>
            <person name="Anderson E."/>
            <person name="Anderson S."/>
            <person name="Arachi H."/>
            <person name="Azer M."/>
            <person name="Bachantsang P."/>
            <person name="Barry A."/>
            <person name="Bayul T."/>
            <person name="Berlin A."/>
            <person name="Bessette D."/>
            <person name="Bloom T."/>
            <person name="Blye J."/>
            <person name="Boguslavskiy L."/>
            <person name="Bonnet C."/>
            <person name="Boukhgalter B."/>
            <person name="Bourzgui I."/>
            <person name="Brown A."/>
            <person name="Cahill P."/>
            <person name="Channer S."/>
            <person name="Cheshatsang Y."/>
            <person name="Chuda L."/>
            <person name="Citroen M."/>
            <person name="Collymore A."/>
            <person name="Cooke P."/>
            <person name="Costello M."/>
            <person name="D'Aco K."/>
            <person name="Daza R."/>
            <person name="De Haan G."/>
            <person name="DeGray S."/>
            <person name="DeMaso C."/>
            <person name="Dhargay N."/>
            <person name="Dooley K."/>
            <person name="Dooley E."/>
            <person name="Doricent M."/>
            <person name="Dorje P."/>
            <person name="Dorjee K."/>
            <person name="Dupes A."/>
            <person name="Elong R."/>
            <person name="Falk J."/>
            <person name="Farina A."/>
            <person name="Faro S."/>
            <person name="Ferguson D."/>
            <person name="Fisher S."/>
            <person name="Foley C.D."/>
            <person name="Franke A."/>
            <person name="Friedrich D."/>
            <person name="Gadbois L."/>
            <person name="Gearin G."/>
            <person name="Gearin C.R."/>
            <person name="Giannoukos G."/>
            <person name="Goode T."/>
            <person name="Graham J."/>
            <person name="Grandbois E."/>
            <person name="Grewal S."/>
            <person name="Gyaltsen K."/>
            <person name="Hafez N."/>
            <person name="Hagos B."/>
            <person name="Hall J."/>
            <person name="Henson C."/>
            <person name="Hollinger A."/>
            <person name="Honan T."/>
            <person name="Huard M.D."/>
            <person name="Hughes L."/>
            <person name="Hurhula B."/>
            <person name="Husby M.E."/>
            <person name="Kamat A."/>
            <person name="Kanga B."/>
            <person name="Kashin S."/>
            <person name="Khazanovich D."/>
            <person name="Kisner P."/>
            <person name="Lance K."/>
            <person name="Lara M."/>
            <person name="Lee W."/>
            <person name="Lennon N."/>
            <person name="Letendre F."/>
            <person name="LeVine R."/>
            <person name="Lipovsky A."/>
            <person name="Liu X."/>
            <person name="Liu J."/>
            <person name="Liu S."/>
            <person name="Lokyitsang T."/>
            <person name="Lokyitsang Y."/>
            <person name="Lubonja R."/>
            <person name="Lui A."/>
            <person name="MacDonald P."/>
            <person name="Magnisalis V."/>
            <person name="Maru K."/>
            <person name="Matthews C."/>
            <person name="McCusker W."/>
            <person name="McDonough S."/>
            <person name="Mehta T."/>
            <person name="Meldrim J."/>
            <person name="Meneus L."/>
            <person name="Mihai O."/>
            <person name="Mihalev A."/>
            <person name="Mihova T."/>
            <person name="Mittelman R."/>
            <person name="Mlenga V."/>
            <person name="Montmayeur A."/>
            <person name="Mulrain L."/>
            <person name="Navidi A."/>
            <person name="Naylor J."/>
            <person name="Negash T."/>
            <person name="Nguyen T."/>
            <person name="Nguyen N."/>
            <person name="Nicol R."/>
            <person name="Norbu C."/>
            <person name="Norbu N."/>
            <person name="Novod N."/>
            <person name="O'Neill B."/>
            <person name="Osman S."/>
            <person name="Markiewicz E."/>
            <person name="Oyono O.L."/>
            <person name="Patti C."/>
            <person name="Phunkhang P."/>
            <person name="Pierre F."/>
            <person name="Priest M."/>
            <person name="Raghuraman S."/>
            <person name="Rege F."/>
            <person name="Reyes R."/>
            <person name="Rise C."/>
            <person name="Rogov P."/>
            <person name="Ross K."/>
            <person name="Ryan E."/>
            <person name="Settipalli S."/>
            <person name="Shea T."/>
            <person name="Sherpa N."/>
            <person name="Shi L."/>
            <person name="Shih D."/>
            <person name="Sparrow T."/>
            <person name="Spaulding J."/>
            <person name="Stalker J."/>
            <person name="Stange-Thomann N."/>
            <person name="Stavropoulos S."/>
            <person name="Stone C."/>
            <person name="Strader C."/>
            <person name="Tesfaye S."/>
            <person name="Thomson T."/>
            <person name="Thoulutsang Y."/>
            <person name="Thoulutsang D."/>
            <person name="Topham K."/>
            <person name="Topping I."/>
            <person name="Tsamla T."/>
            <person name="Vassiliev H."/>
            <person name="Vo A."/>
            <person name="Wangchuk T."/>
            <person name="Wangdi T."/>
            <person name="Weiand M."/>
            <person name="Wilkinson J."/>
            <person name="Wilson A."/>
            <person name="Yadav S."/>
            <person name="Young G."/>
            <person name="Yu Q."/>
            <person name="Zembek L."/>
            <person name="Zhong D."/>
            <person name="Zimmer A."/>
            <person name="Zwirko Z."/>
            <person name="Jaffe D.B."/>
            <person name="Alvarez P."/>
            <person name="Brockman W."/>
            <person name="Butler J."/>
            <person name="Chin C."/>
            <person name="Gnerre S."/>
            <person name="Grabherr M."/>
            <person name="Kleber M."/>
            <person name="Mauceli E."/>
            <person name="MacCallum I."/>
        </authorList>
    </citation>
    <scope>NUCLEOTIDE SEQUENCE [LARGE SCALE GENOMIC DNA]</scope>
    <source>
        <strain evidence="3">MSH-3 / Tucson 14011-0111.49</strain>
    </source>
</reference>
<dbReference type="AlphaFoldDB" id="B4HCM5"/>
<sequence length="248" mass="27025">MEMKRELKHEETNKKNGGSAGLSRGTECDPRRKGLWCRFSSSATGVMLSRSDEEDWCNGSQFLQLQDSPLVSPTSSGCDSVSTTVSPEGSAAEDSGDEVMVTDGPSAPTAAEKAIWRQQQSAEPGTRASVKKPLTFGDRFAAVRRRFIQGTPEEKKRIRRLLEAALAMRRRLRERKEAEESSEESDEAPPPPPFHVVLPPMQSQPAEPEVEEQQEVVARAGGRGGANPGRKRAAGVDPSPAHGWHPTP</sequence>
<dbReference type="EMBL" id="CH479365">
    <property type="protein sequence ID" value="EDW27711.1"/>
    <property type="molecule type" value="Genomic_DNA"/>
</dbReference>
<feature type="compositionally biased region" description="Low complexity" evidence="1">
    <location>
        <begin position="195"/>
        <end position="207"/>
    </location>
</feature>
<name>B4HCM5_DROPE</name>
<dbReference type="HOGENOM" id="CLU_093612_0_0_1"/>
<feature type="compositionally biased region" description="Polar residues" evidence="1">
    <location>
        <begin position="67"/>
        <end position="87"/>
    </location>
</feature>
<protein>
    <submittedName>
        <fullName evidence="2">GL12765</fullName>
    </submittedName>
</protein>
<keyword evidence="3" id="KW-1185">Reference proteome</keyword>
<organism evidence="3">
    <name type="scientific">Drosophila persimilis</name>
    <name type="common">Fruit fly</name>
    <dbReference type="NCBI Taxonomy" id="7234"/>
    <lineage>
        <taxon>Eukaryota</taxon>
        <taxon>Metazoa</taxon>
        <taxon>Ecdysozoa</taxon>
        <taxon>Arthropoda</taxon>
        <taxon>Hexapoda</taxon>
        <taxon>Insecta</taxon>
        <taxon>Pterygota</taxon>
        <taxon>Neoptera</taxon>
        <taxon>Endopterygota</taxon>
        <taxon>Diptera</taxon>
        <taxon>Brachycera</taxon>
        <taxon>Muscomorpha</taxon>
        <taxon>Ephydroidea</taxon>
        <taxon>Drosophilidae</taxon>
        <taxon>Drosophila</taxon>
        <taxon>Sophophora</taxon>
    </lineage>
</organism>
<dbReference type="PhylomeDB" id="B4HCM5"/>
<dbReference type="Proteomes" id="UP000008744">
    <property type="component" value="Unassembled WGS sequence"/>
</dbReference>
<evidence type="ECO:0000256" key="1">
    <source>
        <dbReference type="SAM" id="MobiDB-lite"/>
    </source>
</evidence>
<evidence type="ECO:0000313" key="3">
    <source>
        <dbReference type="Proteomes" id="UP000008744"/>
    </source>
</evidence>
<feature type="region of interest" description="Disordered" evidence="1">
    <location>
        <begin position="67"/>
        <end position="131"/>
    </location>
</feature>
<dbReference type="STRING" id="7234.B4HCM5"/>
<gene>
    <name evidence="2" type="primary">Dper\GL12765</name>
    <name evidence="2" type="ORF">Dper_GL12765</name>
</gene>
<feature type="region of interest" description="Disordered" evidence="1">
    <location>
        <begin position="172"/>
        <end position="248"/>
    </location>
</feature>
<accession>B4HCM5</accession>
<feature type="compositionally biased region" description="Basic and acidic residues" evidence="1">
    <location>
        <begin position="1"/>
        <end position="14"/>
    </location>
</feature>
<evidence type="ECO:0000313" key="2">
    <source>
        <dbReference type="EMBL" id="EDW27711.1"/>
    </source>
</evidence>
<proteinExistence type="predicted"/>
<feature type="region of interest" description="Disordered" evidence="1">
    <location>
        <begin position="1"/>
        <end position="32"/>
    </location>
</feature>